<evidence type="ECO:0000313" key="3">
    <source>
        <dbReference type="Proteomes" id="UP001201980"/>
    </source>
</evidence>
<feature type="region of interest" description="Disordered" evidence="1">
    <location>
        <begin position="475"/>
        <end position="573"/>
    </location>
</feature>
<feature type="region of interest" description="Disordered" evidence="1">
    <location>
        <begin position="1"/>
        <end position="242"/>
    </location>
</feature>
<feature type="compositionally biased region" description="Polar residues" evidence="1">
    <location>
        <begin position="186"/>
        <end position="198"/>
    </location>
</feature>
<gene>
    <name evidence="2" type="ORF">MKZ38_002036</name>
</gene>
<keyword evidence="3" id="KW-1185">Reference proteome</keyword>
<feature type="compositionally biased region" description="Polar residues" evidence="1">
    <location>
        <begin position="169"/>
        <end position="178"/>
    </location>
</feature>
<feature type="compositionally biased region" description="Basic and acidic residues" evidence="1">
    <location>
        <begin position="212"/>
        <end position="225"/>
    </location>
</feature>
<feature type="compositionally biased region" description="Basic and acidic residues" evidence="1">
    <location>
        <begin position="45"/>
        <end position="54"/>
    </location>
</feature>
<protein>
    <submittedName>
        <fullName evidence="2">Uncharacterized protein</fullName>
    </submittedName>
</protein>
<evidence type="ECO:0000256" key="1">
    <source>
        <dbReference type="SAM" id="MobiDB-lite"/>
    </source>
</evidence>
<dbReference type="EMBL" id="JAKWBI020000015">
    <property type="protein sequence ID" value="KAJ2906320.1"/>
    <property type="molecule type" value="Genomic_DNA"/>
</dbReference>
<proteinExistence type="predicted"/>
<name>A0AAD5WXW0_9PEZI</name>
<sequence length="722" mass="78183">MPWNPMDAQPPQPPKRLPLREASAVTKHVKRMRAARWSTEGTVEFPKHRLHVIEEPPNNPPSRSRNETDTQQTKASSDKPIETSSYKGKRGPPPEANSRYPNGRSGSLNGTSAGRRPPQLQRPSIHTRDGSIGRGYGRGPSSQGTTTTAPRLERHRRDIPIHKADLQDKGSSPSSTPDGSRPGGETWSSGSARSTPVTTVEFAGQTPSELIKMARETIVEVRGGNEESDTLPSSPPSTASPVSLDIDVKVESSHTRQMTPESGIRSLHNAGLDCSNAAESGKPQDLASVDLVVGGWNEMSQSHDPNTQEITRNPSTGSMRSRRSQCASLTRKPSVSGDSCMSHTIGSCGTSEGARSIDEWFSTFLGLDEENAVKGSQPDDDMVSNSSGTPLGDDSDAMPGVTPHVTPHIGYAFSTRYSGCDDSGRHTSLVASDDGDHQSTTCSTDAMATINRSAALRHSISNTTGSYTRSSLISAARSSIPPSTCPTTVPRSSVTMTSSILDSYPGPDREGERTERPLHEKPFKYPSRTGTSPKRLCSNPRDQGSDTKKIESSRIHRDSQPSEWVPYEDSSSGTSDHILLDGTFEAIIPSLRIANPELAPNCPPRPDSAGPRSERISRKLVPPPRSWATWTLRPADSAGHDTSLGAHRLLPEEQRPVRKTVIDPGPLSGSDPDIIVKRLSVIPPHLENTRTRRGLTSEELGCHVVKRQEDDDRHKALPLMHK</sequence>
<feature type="compositionally biased region" description="Basic and acidic residues" evidence="1">
    <location>
        <begin position="151"/>
        <end position="168"/>
    </location>
</feature>
<feature type="region of interest" description="Disordered" evidence="1">
    <location>
        <begin position="598"/>
        <end position="617"/>
    </location>
</feature>
<accession>A0AAD5WXW0</accession>
<dbReference type="Proteomes" id="UP001201980">
    <property type="component" value="Unassembled WGS sequence"/>
</dbReference>
<feature type="compositionally biased region" description="Basic and acidic residues" evidence="1">
    <location>
        <begin position="507"/>
        <end position="523"/>
    </location>
</feature>
<feature type="compositionally biased region" description="Basic and acidic residues" evidence="1">
    <location>
        <begin position="543"/>
        <end position="560"/>
    </location>
</feature>
<organism evidence="2 3">
    <name type="scientific">Zalerion maritima</name>
    <dbReference type="NCBI Taxonomy" id="339359"/>
    <lineage>
        <taxon>Eukaryota</taxon>
        <taxon>Fungi</taxon>
        <taxon>Dikarya</taxon>
        <taxon>Ascomycota</taxon>
        <taxon>Pezizomycotina</taxon>
        <taxon>Sordariomycetes</taxon>
        <taxon>Lulworthiomycetidae</taxon>
        <taxon>Lulworthiales</taxon>
        <taxon>Lulworthiaceae</taxon>
        <taxon>Zalerion</taxon>
    </lineage>
</organism>
<feature type="region of interest" description="Disordered" evidence="1">
    <location>
        <begin position="373"/>
        <end position="397"/>
    </location>
</feature>
<feature type="region of interest" description="Disordered" evidence="1">
    <location>
        <begin position="299"/>
        <end position="341"/>
    </location>
</feature>
<evidence type="ECO:0000313" key="2">
    <source>
        <dbReference type="EMBL" id="KAJ2906320.1"/>
    </source>
</evidence>
<feature type="compositionally biased region" description="Polar residues" evidence="1">
    <location>
        <begin position="485"/>
        <end position="501"/>
    </location>
</feature>
<comment type="caution">
    <text evidence="2">The sequence shown here is derived from an EMBL/GenBank/DDBJ whole genome shotgun (WGS) entry which is preliminary data.</text>
</comment>
<feature type="compositionally biased region" description="Polar residues" evidence="1">
    <location>
        <begin position="140"/>
        <end position="149"/>
    </location>
</feature>
<reference evidence="2" key="1">
    <citation type="submission" date="2022-07" db="EMBL/GenBank/DDBJ databases">
        <title>Draft genome sequence of Zalerion maritima ATCC 34329, a (micro)plastics degrading marine fungus.</title>
        <authorList>
            <person name="Paco A."/>
            <person name="Goncalves M.F.M."/>
            <person name="Rocha-Santos T.A.P."/>
            <person name="Alves A."/>
        </authorList>
    </citation>
    <scope>NUCLEOTIDE SEQUENCE</scope>
    <source>
        <strain evidence="2">ATCC 34329</strain>
    </source>
</reference>
<dbReference type="AlphaFoldDB" id="A0AAD5WXW0"/>